<dbReference type="EMBL" id="CP147244">
    <property type="protein sequence ID" value="WYK00635.1"/>
    <property type="molecule type" value="Genomic_DNA"/>
</dbReference>
<dbReference type="InterPro" id="IPR016186">
    <property type="entry name" value="C-type_lectin-like/link_sf"/>
</dbReference>
<organism evidence="1 2">
    <name type="scientific">Candidatus Enterococcus palustris</name>
    <dbReference type="NCBI Taxonomy" id="1834189"/>
    <lineage>
        <taxon>Bacteria</taxon>
        <taxon>Bacillati</taxon>
        <taxon>Bacillota</taxon>
        <taxon>Bacilli</taxon>
        <taxon>Lactobacillales</taxon>
        <taxon>Enterococcaceae</taxon>
        <taxon>Enterococcus</taxon>
    </lineage>
</organism>
<evidence type="ECO:0000313" key="2">
    <source>
        <dbReference type="Proteomes" id="UP000194948"/>
    </source>
</evidence>
<dbReference type="SUPFAM" id="SSF56436">
    <property type="entry name" value="C-type lectin-like"/>
    <property type="match status" value="1"/>
</dbReference>
<dbReference type="RefSeq" id="WP_086314146.1">
    <property type="nucleotide sequence ID" value="NZ_CP147244.1"/>
</dbReference>
<sequence length="809" mass="91855">MKRSITLVGVFFLLALLGIIGYLTINRAMDKSVIKASDTLVQREFRLTVSNEWSDEKECSFIDLVWDDISDSDYQLYRSEDGISWDKVALDHEKVLKTSSDFSEVPSSGSLKRREKLLENRAQDSTINDDVPPESPSAELEYGEGDHFTVKLSSKDKGKEYQWYVLADTKKYGIQKSDIIKKEVTSELQGYIYVIDNSPNTVPVVERASSGEITNIDVRADLSEATTQVSGIVGENSSWMHVLAVDRANNVSDVEHINLKNNTKVAELKDVNRYVAFNVERTADTAKLIDIALGSSMEKKMKSLEIKIPKNTEIKEYDTLALPTSWYKFQNSDDEEYKSFTLAMNDNNDINTIKNFLESLRFTIKHPTHEKGRIQVIFHELVYTSWEAPDGKTHYYTFIPTQKTWLQAYNLAKKMKYRGLTGYLATLTSSAEHNFVYANIAKQSGWLGGGRLVKTNGQKINDEAAISEKITDYITTGVLSQQWYWVDGPEKGLVFFDKTTYKEGGKAPAGVYQGFNNPLNGGAGAEPNNSGGEYILEFAQASAGAPTKLWNDLTYNRTSYNTGYYIEFSEYGSQKETEEETDVLGSSEIPQKVSVKAFDDQNNRLVSGDFMFDQQLRIGKKEIIDPKNIDMYDFIKLTDLTDNQISPFEYTIGNTFQEGKLIYSSRKLTVHVRQVIMNKNDQIIFPKKGYGVLESRSQLGGKKDEVSLSMVSTNDNTALFDSYVIRYQVTEPLYTFVSKIPMNYELIGYVLTTEKQQHLPELSSKSPVQVDVSMNPEIWLTTYIRPSIEQPSLYHWEYETNKLGEIKMK</sequence>
<protein>
    <recommendedName>
        <fullName evidence="3">MucBP domain-containing protein</fullName>
    </recommendedName>
</protein>
<accession>A0AAQ3Y549</accession>
<dbReference type="InterPro" id="IPR016187">
    <property type="entry name" value="CTDL_fold"/>
</dbReference>
<dbReference type="Gene3D" id="3.10.100.10">
    <property type="entry name" value="Mannose-Binding Protein A, subunit A"/>
    <property type="match status" value="1"/>
</dbReference>
<dbReference type="AlphaFoldDB" id="A0AAQ3Y549"/>
<proteinExistence type="predicted"/>
<name>A0AAQ3Y549_9ENTE</name>
<keyword evidence="2" id="KW-1185">Reference proteome</keyword>
<evidence type="ECO:0008006" key="3">
    <source>
        <dbReference type="Google" id="ProtNLM"/>
    </source>
</evidence>
<gene>
    <name evidence="1" type="ORF">A5821_001733</name>
</gene>
<reference evidence="2" key="1">
    <citation type="submission" date="2017-05" db="EMBL/GenBank/DDBJ databases">
        <title>The Genome Sequence of EEnterococcus faecalis 9F2_4866.</title>
        <authorList>
            <consortium name="The Broad Institute Genomics Platform"/>
            <consortium name="The Broad Institute Genomic Center for Infectious Diseases"/>
            <person name="Earl A."/>
            <person name="Manson A."/>
            <person name="Schwartman J."/>
            <person name="Gilmore M."/>
            <person name="Abouelleil A."/>
            <person name="Cao P."/>
            <person name="Chapman S."/>
            <person name="Cusick C."/>
            <person name="Shea T."/>
            <person name="Young S."/>
            <person name="Neafsey D."/>
            <person name="Nusbaum C."/>
            <person name="Birren B."/>
        </authorList>
    </citation>
    <scope>NUCLEOTIDE SEQUENCE [LARGE SCALE GENOMIC DNA]</scope>
    <source>
        <strain evidence="2">7F3_DIV0205</strain>
    </source>
</reference>
<dbReference type="Proteomes" id="UP000194948">
    <property type="component" value="Chromosome"/>
</dbReference>
<reference evidence="1 2" key="2">
    <citation type="submission" date="2024-03" db="EMBL/GenBank/DDBJ databases">
        <title>The Genome Sequence of Enterococcus sp. DIV0205d.</title>
        <authorList>
            <consortium name="The Broad Institute Genomics Platform"/>
            <consortium name="The Broad Institute Microbial Omics Core"/>
            <consortium name="The Broad Institute Genomic Center for Infectious Diseases"/>
            <person name="Earl A."/>
            <person name="Manson A."/>
            <person name="Gilmore M."/>
            <person name="Schwartman J."/>
            <person name="Shea T."/>
            <person name="Abouelleil A."/>
            <person name="Cao P."/>
            <person name="Chapman S."/>
            <person name="Cusick C."/>
            <person name="Young S."/>
            <person name="Neafsey D."/>
            <person name="Nusbaum C."/>
            <person name="Birren B."/>
        </authorList>
    </citation>
    <scope>NUCLEOTIDE SEQUENCE [LARGE SCALE GENOMIC DNA]</scope>
    <source>
        <strain evidence="1 2">7F3_DIV0205</strain>
    </source>
</reference>
<evidence type="ECO:0000313" key="1">
    <source>
        <dbReference type="EMBL" id="WYK00635.1"/>
    </source>
</evidence>